<keyword evidence="2" id="KW-0732">Signal</keyword>
<dbReference type="InterPro" id="IPR011992">
    <property type="entry name" value="EF-hand-dom_pair"/>
</dbReference>
<feature type="domain" description="EF-hand" evidence="3">
    <location>
        <begin position="188"/>
        <end position="223"/>
    </location>
</feature>
<accession>A0ABW4I1K7</accession>
<evidence type="ECO:0000313" key="5">
    <source>
        <dbReference type="Proteomes" id="UP001597115"/>
    </source>
</evidence>
<keyword evidence="5" id="KW-1185">Reference proteome</keyword>
<dbReference type="SUPFAM" id="SSF47473">
    <property type="entry name" value="EF-hand"/>
    <property type="match status" value="1"/>
</dbReference>
<sequence>MRRTAVLVVGVLLCSAAGAQMGPPGGGGGGRGGGQGRHGGFGGGPGGERMAPRPPKPLKRKRLDEIVTAMFRAADANHDGMVTLDELHAVIEARREAAIRARFERIDRNHDGRIDLDEFAAWQRAMGSAALSDAQSTGVRGAMVPEEIGPELGNDPEDRRLARFIEPLSAPVLVNANTNYDAGVSLEELLAYERKRFDAADANHDGELTIDELGEGFDPQGAPGRGAGAGRGGYGRRGRPGE</sequence>
<dbReference type="Gene3D" id="1.10.238.10">
    <property type="entry name" value="EF-hand"/>
    <property type="match status" value="2"/>
</dbReference>
<comment type="caution">
    <text evidence="4">The sequence shown here is derived from an EMBL/GenBank/DDBJ whole genome shotgun (WGS) entry which is preliminary data.</text>
</comment>
<dbReference type="InterPro" id="IPR002048">
    <property type="entry name" value="EF_hand_dom"/>
</dbReference>
<dbReference type="PROSITE" id="PS50222">
    <property type="entry name" value="EF_HAND_2"/>
    <property type="match status" value="2"/>
</dbReference>
<feature type="region of interest" description="Disordered" evidence="1">
    <location>
        <begin position="210"/>
        <end position="242"/>
    </location>
</feature>
<dbReference type="EMBL" id="JBHUDY010000001">
    <property type="protein sequence ID" value="MFD1610940.1"/>
    <property type="molecule type" value="Genomic_DNA"/>
</dbReference>
<feature type="signal peptide" evidence="2">
    <location>
        <begin position="1"/>
        <end position="19"/>
    </location>
</feature>
<feature type="compositionally biased region" description="Gly residues" evidence="1">
    <location>
        <begin position="223"/>
        <end position="233"/>
    </location>
</feature>
<organism evidence="4 5">
    <name type="scientific">Sphingomonas tabacisoli</name>
    <dbReference type="NCBI Taxonomy" id="2249466"/>
    <lineage>
        <taxon>Bacteria</taxon>
        <taxon>Pseudomonadati</taxon>
        <taxon>Pseudomonadota</taxon>
        <taxon>Alphaproteobacteria</taxon>
        <taxon>Sphingomonadales</taxon>
        <taxon>Sphingomonadaceae</taxon>
        <taxon>Sphingomonas</taxon>
    </lineage>
</organism>
<dbReference type="Proteomes" id="UP001597115">
    <property type="component" value="Unassembled WGS sequence"/>
</dbReference>
<feature type="domain" description="EF-hand" evidence="3">
    <location>
        <begin position="94"/>
        <end position="129"/>
    </location>
</feature>
<dbReference type="RefSeq" id="WP_380887095.1">
    <property type="nucleotide sequence ID" value="NZ_JBHUDY010000001.1"/>
</dbReference>
<evidence type="ECO:0000256" key="2">
    <source>
        <dbReference type="SAM" id="SignalP"/>
    </source>
</evidence>
<protein>
    <submittedName>
        <fullName evidence="4">EF-hand domain-containing protein</fullName>
    </submittedName>
</protein>
<dbReference type="PANTHER" id="PTHR10827:SF85">
    <property type="entry name" value="CALCIUM-BINDING PROTEIN"/>
    <property type="match status" value="1"/>
</dbReference>
<dbReference type="Pfam" id="PF13202">
    <property type="entry name" value="EF-hand_5"/>
    <property type="match status" value="1"/>
</dbReference>
<evidence type="ECO:0000256" key="1">
    <source>
        <dbReference type="SAM" id="MobiDB-lite"/>
    </source>
</evidence>
<dbReference type="Pfam" id="PF13499">
    <property type="entry name" value="EF-hand_7"/>
    <property type="match status" value="1"/>
</dbReference>
<dbReference type="PANTHER" id="PTHR10827">
    <property type="entry name" value="RETICULOCALBIN"/>
    <property type="match status" value="1"/>
</dbReference>
<dbReference type="InterPro" id="IPR018247">
    <property type="entry name" value="EF_Hand_1_Ca_BS"/>
</dbReference>
<name>A0ABW4I1K7_9SPHN</name>
<dbReference type="PROSITE" id="PS00018">
    <property type="entry name" value="EF_HAND_1"/>
    <property type="match status" value="2"/>
</dbReference>
<feature type="region of interest" description="Disordered" evidence="1">
    <location>
        <begin position="19"/>
        <end position="59"/>
    </location>
</feature>
<evidence type="ECO:0000259" key="3">
    <source>
        <dbReference type="PROSITE" id="PS50222"/>
    </source>
</evidence>
<proteinExistence type="predicted"/>
<reference evidence="5" key="1">
    <citation type="journal article" date="2019" name="Int. J. Syst. Evol. Microbiol.">
        <title>The Global Catalogue of Microorganisms (GCM) 10K type strain sequencing project: providing services to taxonomists for standard genome sequencing and annotation.</title>
        <authorList>
            <consortium name="The Broad Institute Genomics Platform"/>
            <consortium name="The Broad Institute Genome Sequencing Center for Infectious Disease"/>
            <person name="Wu L."/>
            <person name="Ma J."/>
        </authorList>
    </citation>
    <scope>NUCLEOTIDE SEQUENCE [LARGE SCALE GENOMIC DNA]</scope>
    <source>
        <strain evidence="5">CGMCC 1.16275</strain>
    </source>
</reference>
<evidence type="ECO:0000313" key="4">
    <source>
        <dbReference type="EMBL" id="MFD1610940.1"/>
    </source>
</evidence>
<gene>
    <name evidence="4" type="ORF">ACFSCW_03905</name>
</gene>
<feature type="compositionally biased region" description="Gly residues" evidence="1">
    <location>
        <begin position="23"/>
        <end position="47"/>
    </location>
</feature>
<dbReference type="CDD" id="cd00051">
    <property type="entry name" value="EFh"/>
    <property type="match status" value="1"/>
</dbReference>
<feature type="chain" id="PRO_5045379418" evidence="2">
    <location>
        <begin position="20"/>
        <end position="242"/>
    </location>
</feature>
<dbReference type="SMART" id="SM00054">
    <property type="entry name" value="EFh"/>
    <property type="match status" value="3"/>
</dbReference>